<reference evidence="2" key="1">
    <citation type="submission" date="2020-10" db="EMBL/GenBank/DDBJ databases">
        <authorList>
            <person name="Gilroy R."/>
        </authorList>
    </citation>
    <scope>NUCLEOTIDE SEQUENCE</scope>
    <source>
        <strain evidence="2">CHK183-6373</strain>
    </source>
</reference>
<sequence>MRRMLAILRYEYKMQFRRLATWGIFLAATVLSLLDNFPSRANLARLEFLREPAYFVYRIMSLDSLVLLFGLMFLLAGRFPLDAKTGMKPLLMATPLQKWQYVLGKLLGGFLYVFSLLSIFLALNTAIYAAAAPFEVSWAECIVPLLKALLVSAAPAGWFVSFVSIALPGMIDIRLFYILSAVLFGFNATYVGSAEAMPFYLIAAGDLVRLIWVHPKWPFVDTGSVVANGCFLVGSGIVCGSLLFLKHKFWRAE</sequence>
<proteinExistence type="predicted"/>
<comment type="caution">
    <text evidence="2">The sequence shown here is derived from an EMBL/GenBank/DDBJ whole genome shotgun (WGS) entry which is preliminary data.</text>
</comment>
<dbReference type="Proteomes" id="UP000886884">
    <property type="component" value="Unassembled WGS sequence"/>
</dbReference>
<evidence type="ECO:0000313" key="2">
    <source>
        <dbReference type="EMBL" id="HIV27148.1"/>
    </source>
</evidence>
<keyword evidence="1" id="KW-0472">Membrane</keyword>
<evidence type="ECO:0008006" key="4">
    <source>
        <dbReference type="Google" id="ProtNLM"/>
    </source>
</evidence>
<name>A0A9D1TCF9_9FIRM</name>
<keyword evidence="1" id="KW-1133">Transmembrane helix</keyword>
<feature type="transmembrane region" description="Helical" evidence="1">
    <location>
        <begin position="175"/>
        <end position="203"/>
    </location>
</feature>
<dbReference type="AlphaFoldDB" id="A0A9D1TCF9"/>
<gene>
    <name evidence="2" type="ORF">IAA64_04215</name>
</gene>
<feature type="transmembrane region" description="Helical" evidence="1">
    <location>
        <begin position="59"/>
        <end position="81"/>
    </location>
</feature>
<evidence type="ECO:0000256" key="1">
    <source>
        <dbReference type="SAM" id="Phobius"/>
    </source>
</evidence>
<keyword evidence="1" id="KW-0812">Transmembrane</keyword>
<protein>
    <recommendedName>
        <fullName evidence="4">ABC-2 family transporter protein</fullName>
    </recommendedName>
</protein>
<accession>A0A9D1TCF9</accession>
<feature type="transmembrane region" description="Helical" evidence="1">
    <location>
        <begin position="223"/>
        <end position="245"/>
    </location>
</feature>
<organism evidence="2 3">
    <name type="scientific">Candidatus Ornithocaccomicrobium faecavium</name>
    <dbReference type="NCBI Taxonomy" id="2840890"/>
    <lineage>
        <taxon>Bacteria</taxon>
        <taxon>Bacillati</taxon>
        <taxon>Bacillota</taxon>
        <taxon>Clostridia</taxon>
        <taxon>Candidatus Ornithocaccomicrobium</taxon>
    </lineage>
</organism>
<evidence type="ECO:0000313" key="3">
    <source>
        <dbReference type="Proteomes" id="UP000886884"/>
    </source>
</evidence>
<feature type="transmembrane region" description="Helical" evidence="1">
    <location>
        <begin position="102"/>
        <end position="130"/>
    </location>
</feature>
<reference evidence="2" key="2">
    <citation type="journal article" date="2021" name="PeerJ">
        <title>Extensive microbial diversity within the chicken gut microbiome revealed by metagenomics and culture.</title>
        <authorList>
            <person name="Gilroy R."/>
            <person name="Ravi A."/>
            <person name="Getino M."/>
            <person name="Pursley I."/>
            <person name="Horton D.L."/>
            <person name="Alikhan N.F."/>
            <person name="Baker D."/>
            <person name="Gharbi K."/>
            <person name="Hall N."/>
            <person name="Watson M."/>
            <person name="Adriaenssens E.M."/>
            <person name="Foster-Nyarko E."/>
            <person name="Jarju S."/>
            <person name="Secka A."/>
            <person name="Antonio M."/>
            <person name="Oren A."/>
            <person name="Chaudhuri R.R."/>
            <person name="La Ragione R."/>
            <person name="Hildebrand F."/>
            <person name="Pallen M.J."/>
        </authorList>
    </citation>
    <scope>NUCLEOTIDE SEQUENCE</scope>
    <source>
        <strain evidence="2">CHK183-6373</strain>
    </source>
</reference>
<dbReference type="EMBL" id="DVOT01000075">
    <property type="protein sequence ID" value="HIV27148.1"/>
    <property type="molecule type" value="Genomic_DNA"/>
</dbReference>
<feature type="transmembrane region" description="Helical" evidence="1">
    <location>
        <begin position="142"/>
        <end position="163"/>
    </location>
</feature>